<dbReference type="AlphaFoldDB" id="A0AA38RN85"/>
<feature type="compositionally biased region" description="Basic and acidic residues" evidence="1">
    <location>
        <begin position="644"/>
        <end position="665"/>
    </location>
</feature>
<evidence type="ECO:0008006" key="4">
    <source>
        <dbReference type="Google" id="ProtNLM"/>
    </source>
</evidence>
<name>A0AA38RN85_9PEZI</name>
<organism evidence="2 3">
    <name type="scientific">Coniochaeta hoffmannii</name>
    <dbReference type="NCBI Taxonomy" id="91930"/>
    <lineage>
        <taxon>Eukaryota</taxon>
        <taxon>Fungi</taxon>
        <taxon>Dikarya</taxon>
        <taxon>Ascomycota</taxon>
        <taxon>Pezizomycotina</taxon>
        <taxon>Sordariomycetes</taxon>
        <taxon>Sordariomycetidae</taxon>
        <taxon>Coniochaetales</taxon>
        <taxon>Coniochaetaceae</taxon>
        <taxon>Coniochaeta</taxon>
    </lineage>
</organism>
<feature type="compositionally biased region" description="Polar residues" evidence="1">
    <location>
        <begin position="61"/>
        <end position="77"/>
    </location>
</feature>
<dbReference type="Proteomes" id="UP001174691">
    <property type="component" value="Unassembled WGS sequence"/>
</dbReference>
<feature type="region of interest" description="Disordered" evidence="1">
    <location>
        <begin position="524"/>
        <end position="665"/>
    </location>
</feature>
<keyword evidence="3" id="KW-1185">Reference proteome</keyword>
<proteinExistence type="predicted"/>
<feature type="region of interest" description="Disordered" evidence="1">
    <location>
        <begin position="1"/>
        <end position="509"/>
    </location>
</feature>
<feature type="compositionally biased region" description="Low complexity" evidence="1">
    <location>
        <begin position="367"/>
        <end position="394"/>
    </location>
</feature>
<feature type="compositionally biased region" description="Low complexity" evidence="1">
    <location>
        <begin position="227"/>
        <end position="248"/>
    </location>
</feature>
<feature type="compositionally biased region" description="Basic and acidic residues" evidence="1">
    <location>
        <begin position="562"/>
        <end position="581"/>
    </location>
</feature>
<comment type="caution">
    <text evidence="2">The sequence shown here is derived from an EMBL/GenBank/DDBJ whole genome shotgun (WGS) entry which is preliminary data.</text>
</comment>
<protein>
    <recommendedName>
        <fullName evidence="4">Mucin-7</fullName>
    </recommendedName>
</protein>
<feature type="compositionally biased region" description="Low complexity" evidence="1">
    <location>
        <begin position="444"/>
        <end position="453"/>
    </location>
</feature>
<feature type="compositionally biased region" description="Low complexity" evidence="1">
    <location>
        <begin position="280"/>
        <end position="293"/>
    </location>
</feature>
<evidence type="ECO:0000313" key="2">
    <source>
        <dbReference type="EMBL" id="KAJ9142263.1"/>
    </source>
</evidence>
<sequence length="665" mass="69412">MSGVRNLRAMFEQKGDTSPPSADARGRSPGAGSTGTESPRPISRIRSDFIAVEKDGRLGLQRNTSCDSSVSAVSTRKLSGDLETPSLSRTTSQDITSAPAETKMERTPMRRTSLKEQPIPESPRTDSVSQMPSLPLPKSPNGKALAPPINPDKTVDEEEVNTKMTVGGPTDKSAVTGNSPVPPKGEATNGTTKEKGKVKGKAVAKEPSKPAANGSKSTAQAVAPVNTASKTATKPTKSPTVTKPLKSPATAAPKLASNPPEKRAAHPEKSMAPGASTSTSKPAVPASGPSSAKKPPPLQPSAAGTGFVKPKVKSPTRPVKLPPGLTTHTAASATKFNVPREGRESRQSLPPAGHDAERRSHSRASISTTGTKTASATAGKNLKRQSSTISRPRPSIGPPPKQASKDHPPTKKEAHVDEGFLARMMRPTAASASKTHEKVPTTPPRKIAAAPVKKAVHKPDMKHAETKHPETKHAKPGAKLVQAAQPAQPAASSSSHAERASPAKKVAPAVEKIATAEEAVEVAKKIDGPAELPVEPKPEENNGQPEEKKEVPGLDKAPQPIEKFDDTFGEVEAVKQAEHEAPSPANPEPEASQHDNSPEQPEAPLESEKSEAAEEAPSEATLVNGLNDKTATVELTEPEAVEVEASKADEGKTAEDSLAKEEVAA</sequence>
<reference evidence="2" key="1">
    <citation type="submission" date="2022-07" db="EMBL/GenBank/DDBJ databases">
        <title>Fungi with potential for degradation of polypropylene.</title>
        <authorList>
            <person name="Gostincar C."/>
        </authorList>
    </citation>
    <scope>NUCLEOTIDE SEQUENCE</scope>
    <source>
        <strain evidence="2">EXF-13287</strain>
    </source>
</reference>
<feature type="compositionally biased region" description="Basic and acidic residues" evidence="1">
    <location>
        <begin position="45"/>
        <end position="57"/>
    </location>
</feature>
<accession>A0AA38RN85</accession>
<feature type="compositionally biased region" description="Low complexity" evidence="1">
    <location>
        <begin position="482"/>
        <end position="495"/>
    </location>
</feature>
<feature type="compositionally biased region" description="Basic and acidic residues" evidence="1">
    <location>
        <begin position="524"/>
        <end position="553"/>
    </location>
</feature>
<feature type="compositionally biased region" description="Polar residues" evidence="1">
    <location>
        <begin position="326"/>
        <end position="335"/>
    </location>
</feature>
<feature type="compositionally biased region" description="Basic and acidic residues" evidence="1">
    <location>
        <begin position="403"/>
        <end position="420"/>
    </location>
</feature>
<evidence type="ECO:0000256" key="1">
    <source>
        <dbReference type="SAM" id="MobiDB-lite"/>
    </source>
</evidence>
<gene>
    <name evidence="2" type="ORF">NKR19_g7263</name>
</gene>
<feature type="compositionally biased region" description="Basic and acidic residues" evidence="1">
    <location>
        <begin position="457"/>
        <end position="473"/>
    </location>
</feature>
<dbReference type="EMBL" id="JANBVN010000124">
    <property type="protein sequence ID" value="KAJ9142263.1"/>
    <property type="molecule type" value="Genomic_DNA"/>
</dbReference>
<feature type="compositionally biased region" description="Polar residues" evidence="1">
    <location>
        <begin position="85"/>
        <end position="96"/>
    </location>
</feature>
<evidence type="ECO:0000313" key="3">
    <source>
        <dbReference type="Proteomes" id="UP001174691"/>
    </source>
</evidence>
<feature type="compositionally biased region" description="Basic and acidic residues" evidence="1">
    <location>
        <begin position="260"/>
        <end position="269"/>
    </location>
</feature>
<feature type="compositionally biased region" description="Basic and acidic residues" evidence="1">
    <location>
        <begin position="192"/>
        <end position="208"/>
    </location>
</feature>